<feature type="compositionally biased region" description="Basic and acidic residues" evidence="1">
    <location>
        <begin position="159"/>
        <end position="179"/>
    </location>
</feature>
<dbReference type="PANTHER" id="PTHR31170:SF17">
    <property type="match status" value="1"/>
</dbReference>
<evidence type="ECO:0000256" key="1">
    <source>
        <dbReference type="SAM" id="MobiDB-lite"/>
    </source>
</evidence>
<dbReference type="Proteomes" id="UP000631114">
    <property type="component" value="Unassembled WGS sequence"/>
</dbReference>
<reference evidence="3 4" key="1">
    <citation type="submission" date="2020-10" db="EMBL/GenBank/DDBJ databases">
        <title>The Coptis chinensis genome and diversification of protoberbering-type alkaloids.</title>
        <authorList>
            <person name="Wang B."/>
            <person name="Shu S."/>
            <person name="Song C."/>
            <person name="Liu Y."/>
        </authorList>
    </citation>
    <scope>NUCLEOTIDE SEQUENCE [LARGE SCALE GENOMIC DNA]</scope>
    <source>
        <strain evidence="3">HL-2020</strain>
        <tissue evidence="3">Leaf</tissue>
    </source>
</reference>
<keyword evidence="4" id="KW-1185">Reference proteome</keyword>
<gene>
    <name evidence="3" type="ORF">IFM89_035623</name>
</gene>
<dbReference type="EMBL" id="JADFTS010000006">
    <property type="protein sequence ID" value="KAF9603378.1"/>
    <property type="molecule type" value="Genomic_DNA"/>
</dbReference>
<keyword evidence="2" id="KW-0472">Membrane</keyword>
<evidence type="ECO:0000313" key="4">
    <source>
        <dbReference type="Proteomes" id="UP000631114"/>
    </source>
</evidence>
<evidence type="ECO:0000256" key="2">
    <source>
        <dbReference type="SAM" id="Phobius"/>
    </source>
</evidence>
<dbReference type="PANTHER" id="PTHR31170">
    <property type="entry name" value="BNAC04G53230D PROTEIN"/>
    <property type="match status" value="1"/>
</dbReference>
<accession>A0A835HSD5</accession>
<feature type="transmembrane region" description="Helical" evidence="2">
    <location>
        <begin position="436"/>
        <end position="460"/>
    </location>
</feature>
<dbReference type="Pfam" id="PF03140">
    <property type="entry name" value="DUF247"/>
    <property type="match status" value="1"/>
</dbReference>
<feature type="region of interest" description="Disordered" evidence="1">
    <location>
        <begin position="154"/>
        <end position="181"/>
    </location>
</feature>
<dbReference type="InterPro" id="IPR004158">
    <property type="entry name" value="DUF247_pln"/>
</dbReference>
<comment type="caution">
    <text evidence="3">The sequence shown here is derived from an EMBL/GenBank/DDBJ whole genome shotgun (WGS) entry which is preliminary data.</text>
</comment>
<keyword evidence="2" id="KW-0812">Transmembrane</keyword>
<proteinExistence type="predicted"/>
<dbReference type="AlphaFoldDB" id="A0A835HSD5"/>
<keyword evidence="2" id="KW-1133">Transmembrane helix</keyword>
<name>A0A835HSD5_9MAGN</name>
<dbReference type="OrthoDB" id="591587at2759"/>
<protein>
    <submittedName>
        <fullName evidence="3">Uncharacterized protein</fullName>
    </submittedName>
</protein>
<sequence>MEENNESPGNVSIQIEDEDNLLIASIKAEISRKPSSQCSIYRIPVKFRSKSDKDTYEPRLVSIGPYHQGEDSLKSTEEFKKWYLHDLISRNETPDTSLNDLVKEIRKLEVHAREYYAESIKLTSNEFVRMMVFDGCFILELLYKYSERGVVQEEDVDGEHDANSKENSKDKDKGQELRMRSNSTDPILGTTWMVYSLRKDLVLLENQLPFVILEKLFYLTKDHSRRGRSLNELLTNFFNPILPTMGPVQTNSHIKGKHILDLLRNHLLPKAQHDMEYGDYPFWEYTHSATDLWETGVKFRKKNVADGLLDITFTDDGILEIPPFFFGESWTVLLPNLIALEQCRRDYTDQITSYVILLDSLINTQNDVKLLRSKGIIDGLFHEDEKVAVAINNLFKGAIVDKFFYDGLCNRINAYYRTSWHKWRATLKRDYFNTPWAILSFVGAVILLLLTFLQTLFSILSYHPK</sequence>
<evidence type="ECO:0000313" key="3">
    <source>
        <dbReference type="EMBL" id="KAF9603378.1"/>
    </source>
</evidence>
<organism evidence="3 4">
    <name type="scientific">Coptis chinensis</name>
    <dbReference type="NCBI Taxonomy" id="261450"/>
    <lineage>
        <taxon>Eukaryota</taxon>
        <taxon>Viridiplantae</taxon>
        <taxon>Streptophyta</taxon>
        <taxon>Embryophyta</taxon>
        <taxon>Tracheophyta</taxon>
        <taxon>Spermatophyta</taxon>
        <taxon>Magnoliopsida</taxon>
        <taxon>Ranunculales</taxon>
        <taxon>Ranunculaceae</taxon>
        <taxon>Coptidoideae</taxon>
        <taxon>Coptis</taxon>
    </lineage>
</organism>